<dbReference type="WBParaSite" id="TCLT_0000459801-mRNA-1">
    <property type="protein sequence ID" value="TCLT_0000459801-mRNA-1"/>
    <property type="gene ID" value="TCLT_0000459801"/>
</dbReference>
<feature type="compositionally biased region" description="Basic and acidic residues" evidence="1">
    <location>
        <begin position="8"/>
        <end position="29"/>
    </location>
</feature>
<sequence>MSISSKNDIAEELRAMEVEKPGQKKFKENKHSQKVLIANQFESLLGFSTDSEQLGKNDYVYITKDKKRLLLIREYGKAVQSSDMGKPITAPSDPTGEIDVLSSDSILTETSIDSVITQPLEPTDDSIITLPKETSDDSLITLPVEFSDDSITTVPKKVSDDPVIGTKGTLDNSLINQPLKSSDESIIITPKDILDDSVIIQLKEISDDSLMIQPLESSDDSIVNKPKEIPDDSLIQSAASSGNSITAGRKTSDFILTSTATTESIKPNLGDLENGYIVDCNICIHNRQETNSFHEIHIQAVCANEVPNHFYINGVKFSKLNPCELFYKP</sequence>
<dbReference type="Proteomes" id="UP000276776">
    <property type="component" value="Unassembled WGS sequence"/>
</dbReference>
<protein>
    <submittedName>
        <fullName evidence="4">CARDB domain-containing protein</fullName>
    </submittedName>
</protein>
<dbReference type="STRING" id="103827.A0A0N5CW83"/>
<proteinExistence type="predicted"/>
<name>A0A0N5CW83_THECL</name>
<evidence type="ECO:0000313" key="3">
    <source>
        <dbReference type="Proteomes" id="UP000276776"/>
    </source>
</evidence>
<feature type="region of interest" description="Disordered" evidence="1">
    <location>
        <begin position="1"/>
        <end position="29"/>
    </location>
</feature>
<reference evidence="4" key="1">
    <citation type="submission" date="2017-02" db="UniProtKB">
        <authorList>
            <consortium name="WormBaseParasite"/>
        </authorList>
    </citation>
    <scope>IDENTIFICATION</scope>
</reference>
<dbReference type="AlphaFoldDB" id="A0A0N5CW83"/>
<evidence type="ECO:0000256" key="1">
    <source>
        <dbReference type="SAM" id="MobiDB-lite"/>
    </source>
</evidence>
<keyword evidence="3" id="KW-1185">Reference proteome</keyword>
<organism evidence="4">
    <name type="scientific">Thelazia callipaeda</name>
    <name type="common">Oriental eyeworm</name>
    <name type="synonym">Parasitic nematode</name>
    <dbReference type="NCBI Taxonomy" id="103827"/>
    <lineage>
        <taxon>Eukaryota</taxon>
        <taxon>Metazoa</taxon>
        <taxon>Ecdysozoa</taxon>
        <taxon>Nematoda</taxon>
        <taxon>Chromadorea</taxon>
        <taxon>Rhabditida</taxon>
        <taxon>Spirurina</taxon>
        <taxon>Spiruromorpha</taxon>
        <taxon>Thelazioidea</taxon>
        <taxon>Thelaziidae</taxon>
        <taxon>Thelazia</taxon>
    </lineage>
</organism>
<evidence type="ECO:0000313" key="2">
    <source>
        <dbReference type="EMBL" id="VDN01725.1"/>
    </source>
</evidence>
<gene>
    <name evidence="2" type="ORF">TCLT_LOCUS4587</name>
</gene>
<dbReference type="EMBL" id="UYYF01004294">
    <property type="protein sequence ID" value="VDN01725.1"/>
    <property type="molecule type" value="Genomic_DNA"/>
</dbReference>
<reference evidence="2 3" key="2">
    <citation type="submission" date="2018-11" db="EMBL/GenBank/DDBJ databases">
        <authorList>
            <consortium name="Pathogen Informatics"/>
        </authorList>
    </citation>
    <scope>NUCLEOTIDE SEQUENCE [LARGE SCALE GENOMIC DNA]</scope>
</reference>
<accession>A0A0N5CW83</accession>
<evidence type="ECO:0000313" key="4">
    <source>
        <dbReference type="WBParaSite" id="TCLT_0000459801-mRNA-1"/>
    </source>
</evidence>
<dbReference type="OrthoDB" id="5874105at2759"/>